<dbReference type="GeneID" id="113934978"/>
<protein>
    <submittedName>
        <fullName evidence="3">Uncharacterized protein C9orf57 homolog</fullName>
    </submittedName>
</protein>
<sequence>MRRTVFSGVFMLLCLLSDVRGMICRLCNLSMPFHGCLLDFGTCRTKPGQHCMKETHLRGGIQWYSILGCTETHDDCFKKKTMSSGMHFIYCCHHTLCNF</sequence>
<dbReference type="KEGG" id="zca:113934978"/>
<dbReference type="CTD" id="101008101"/>
<name>A0A6P9FG87_ZALCA</name>
<feature type="signal peptide" evidence="1">
    <location>
        <begin position="1"/>
        <end position="21"/>
    </location>
</feature>
<dbReference type="AlphaFoldDB" id="A0A6P9FG87"/>
<reference evidence="3" key="1">
    <citation type="submission" date="2025-08" db="UniProtKB">
        <authorList>
            <consortium name="RefSeq"/>
        </authorList>
    </citation>
    <scope>IDENTIFICATION</scope>
    <source>
        <tissue evidence="3">Blood</tissue>
    </source>
</reference>
<gene>
    <name evidence="3" type="primary">C13H9orf57</name>
</gene>
<organism evidence="2 3">
    <name type="scientific">Zalophus californianus</name>
    <name type="common">California sealion</name>
    <dbReference type="NCBI Taxonomy" id="9704"/>
    <lineage>
        <taxon>Eukaryota</taxon>
        <taxon>Metazoa</taxon>
        <taxon>Chordata</taxon>
        <taxon>Craniata</taxon>
        <taxon>Vertebrata</taxon>
        <taxon>Euteleostomi</taxon>
        <taxon>Mammalia</taxon>
        <taxon>Eutheria</taxon>
        <taxon>Laurasiatheria</taxon>
        <taxon>Carnivora</taxon>
        <taxon>Caniformia</taxon>
        <taxon>Pinnipedia</taxon>
        <taxon>Otariidae</taxon>
        <taxon>Zalophus</taxon>
    </lineage>
</organism>
<keyword evidence="1" id="KW-0732">Signal</keyword>
<dbReference type="InterPro" id="IPR031710">
    <property type="entry name" value="DUF4723"/>
</dbReference>
<dbReference type="Proteomes" id="UP000515165">
    <property type="component" value="Chromosome 13"/>
</dbReference>
<feature type="chain" id="PRO_5028415619" evidence="1">
    <location>
        <begin position="22"/>
        <end position="99"/>
    </location>
</feature>
<dbReference type="Pfam" id="PF15851">
    <property type="entry name" value="DUF4723"/>
    <property type="match status" value="1"/>
</dbReference>
<dbReference type="OrthoDB" id="9825335at2759"/>
<evidence type="ECO:0000256" key="1">
    <source>
        <dbReference type="SAM" id="SignalP"/>
    </source>
</evidence>
<evidence type="ECO:0000313" key="3">
    <source>
        <dbReference type="RefSeq" id="XP_035579657.1"/>
    </source>
</evidence>
<keyword evidence="2" id="KW-1185">Reference proteome</keyword>
<evidence type="ECO:0000313" key="2">
    <source>
        <dbReference type="Proteomes" id="UP000515165"/>
    </source>
</evidence>
<dbReference type="RefSeq" id="XP_035579657.1">
    <property type="nucleotide sequence ID" value="XM_035723764.1"/>
</dbReference>
<accession>A0A6P9FG87</accession>
<proteinExistence type="predicted"/>